<dbReference type="AlphaFoldDB" id="A0A3P6BEA3"/>
<name>A0A3P6BEA3_BRAOL</name>
<protein>
    <submittedName>
        <fullName evidence="1">Uncharacterized protein</fullName>
    </submittedName>
</protein>
<dbReference type="EMBL" id="LR031872">
    <property type="protein sequence ID" value="VDD01348.1"/>
    <property type="molecule type" value="Genomic_DNA"/>
</dbReference>
<evidence type="ECO:0000313" key="1">
    <source>
        <dbReference type="EMBL" id="VDD01348.1"/>
    </source>
</evidence>
<organism evidence="1">
    <name type="scientific">Brassica oleracea</name>
    <name type="common">Wild cabbage</name>
    <dbReference type="NCBI Taxonomy" id="3712"/>
    <lineage>
        <taxon>Eukaryota</taxon>
        <taxon>Viridiplantae</taxon>
        <taxon>Streptophyta</taxon>
        <taxon>Embryophyta</taxon>
        <taxon>Tracheophyta</taxon>
        <taxon>Spermatophyta</taxon>
        <taxon>Magnoliopsida</taxon>
        <taxon>eudicotyledons</taxon>
        <taxon>Gunneridae</taxon>
        <taxon>Pentapetalae</taxon>
        <taxon>rosids</taxon>
        <taxon>malvids</taxon>
        <taxon>Brassicales</taxon>
        <taxon>Brassicaceae</taxon>
        <taxon>Brassiceae</taxon>
        <taxon>Brassica</taxon>
    </lineage>
</organism>
<gene>
    <name evidence="1" type="ORF">BOLC3T21492H</name>
</gene>
<accession>A0A3P6BEA3</accession>
<sequence>MLIDFVPTESGVSLAEAPGFSPRWTIRLRRKTRRRRVRPHVGWDPEEKRRR</sequence>
<proteinExistence type="predicted"/>
<reference evidence="1" key="1">
    <citation type="submission" date="2018-11" db="EMBL/GenBank/DDBJ databases">
        <authorList>
            <consortium name="Genoscope - CEA"/>
            <person name="William W."/>
        </authorList>
    </citation>
    <scope>NUCLEOTIDE SEQUENCE</scope>
</reference>